<feature type="compositionally biased region" description="Low complexity" evidence="2">
    <location>
        <begin position="173"/>
        <end position="182"/>
    </location>
</feature>
<proteinExistence type="predicted"/>
<feature type="domain" description="HMA" evidence="3">
    <location>
        <begin position="374"/>
        <end position="437"/>
    </location>
</feature>
<evidence type="ECO:0000313" key="4">
    <source>
        <dbReference type="EMBL" id="KAG0567200.1"/>
    </source>
</evidence>
<feature type="region of interest" description="Disordered" evidence="2">
    <location>
        <begin position="46"/>
        <end position="374"/>
    </location>
</feature>
<dbReference type="CDD" id="cd00371">
    <property type="entry name" value="HMA"/>
    <property type="match status" value="1"/>
</dbReference>
<dbReference type="InterPro" id="IPR036163">
    <property type="entry name" value="HMA_dom_sf"/>
</dbReference>
<keyword evidence="1" id="KW-0479">Metal-binding</keyword>
<evidence type="ECO:0000256" key="1">
    <source>
        <dbReference type="ARBA" id="ARBA00022723"/>
    </source>
</evidence>
<feature type="compositionally biased region" description="Basic residues" evidence="2">
    <location>
        <begin position="195"/>
        <end position="205"/>
    </location>
</feature>
<reference evidence="4" key="1">
    <citation type="submission" date="2020-06" db="EMBL/GenBank/DDBJ databases">
        <title>WGS assembly of Ceratodon purpureus strain R40.</title>
        <authorList>
            <person name="Carey S.B."/>
            <person name="Jenkins J."/>
            <person name="Shu S."/>
            <person name="Lovell J.T."/>
            <person name="Sreedasyam A."/>
            <person name="Maumus F."/>
            <person name="Tiley G.P."/>
            <person name="Fernandez-Pozo N."/>
            <person name="Barry K."/>
            <person name="Chen C."/>
            <person name="Wang M."/>
            <person name="Lipzen A."/>
            <person name="Daum C."/>
            <person name="Saski C.A."/>
            <person name="Payton A.C."/>
            <person name="Mcbreen J.C."/>
            <person name="Conrad R.E."/>
            <person name="Kollar L.M."/>
            <person name="Olsson S."/>
            <person name="Huttunen S."/>
            <person name="Landis J.B."/>
            <person name="Wickett N.J."/>
            <person name="Johnson M.G."/>
            <person name="Rensing S.A."/>
            <person name="Grimwood J."/>
            <person name="Schmutz J."/>
            <person name="Mcdaniel S.F."/>
        </authorList>
    </citation>
    <scope>NUCLEOTIDE SEQUENCE</scope>
    <source>
        <strain evidence="4">R40</strain>
    </source>
</reference>
<dbReference type="PANTHER" id="PTHR22814">
    <property type="entry name" value="COPPER TRANSPORT PROTEIN ATOX1-RELATED"/>
    <property type="match status" value="1"/>
</dbReference>
<dbReference type="EMBL" id="CM026428">
    <property type="protein sequence ID" value="KAG0567200.1"/>
    <property type="molecule type" value="Genomic_DNA"/>
</dbReference>
<dbReference type="InterPro" id="IPR006121">
    <property type="entry name" value="HMA_dom"/>
</dbReference>
<gene>
    <name evidence="4" type="ORF">KC19_7G118200</name>
</gene>
<feature type="compositionally biased region" description="Basic and acidic residues" evidence="2">
    <location>
        <begin position="46"/>
        <end position="59"/>
    </location>
</feature>
<comment type="caution">
    <text evidence="4">The sequence shown here is derived from an EMBL/GenBank/DDBJ whole genome shotgun (WGS) entry which is preliminary data.</text>
</comment>
<dbReference type="PROSITE" id="PS50846">
    <property type="entry name" value="HMA_2"/>
    <property type="match status" value="1"/>
</dbReference>
<evidence type="ECO:0000313" key="5">
    <source>
        <dbReference type="Proteomes" id="UP000822688"/>
    </source>
</evidence>
<organism evidence="4 5">
    <name type="scientific">Ceratodon purpureus</name>
    <name type="common">Fire moss</name>
    <name type="synonym">Dicranum purpureum</name>
    <dbReference type="NCBI Taxonomy" id="3225"/>
    <lineage>
        <taxon>Eukaryota</taxon>
        <taxon>Viridiplantae</taxon>
        <taxon>Streptophyta</taxon>
        <taxon>Embryophyta</taxon>
        <taxon>Bryophyta</taxon>
        <taxon>Bryophytina</taxon>
        <taxon>Bryopsida</taxon>
        <taxon>Dicranidae</taxon>
        <taxon>Pseudoditrichales</taxon>
        <taxon>Ditrichaceae</taxon>
        <taxon>Ceratodon</taxon>
    </lineage>
</organism>
<protein>
    <recommendedName>
        <fullName evidence="3">HMA domain-containing protein</fullName>
    </recommendedName>
</protein>
<feature type="compositionally biased region" description="Basic and acidic residues" evidence="2">
    <location>
        <begin position="248"/>
        <end position="263"/>
    </location>
</feature>
<feature type="compositionally biased region" description="Gly residues" evidence="2">
    <location>
        <begin position="111"/>
        <end position="133"/>
    </location>
</feature>
<name>A0A8T0H7I0_CERPU</name>
<dbReference type="SUPFAM" id="SSF55008">
    <property type="entry name" value="HMA, heavy metal-associated domain"/>
    <property type="match status" value="1"/>
</dbReference>
<dbReference type="GO" id="GO:0046872">
    <property type="term" value="F:metal ion binding"/>
    <property type="evidence" value="ECO:0007669"/>
    <property type="project" value="UniProtKB-KW"/>
</dbReference>
<accession>A0A8T0H7I0</accession>
<dbReference type="Proteomes" id="UP000822688">
    <property type="component" value="Chromosome 7"/>
</dbReference>
<feature type="compositionally biased region" description="Basic and acidic residues" evidence="2">
    <location>
        <begin position="66"/>
        <end position="80"/>
    </location>
</feature>
<dbReference type="Gene3D" id="3.30.70.100">
    <property type="match status" value="1"/>
</dbReference>
<keyword evidence="5" id="KW-1185">Reference proteome</keyword>
<sequence>MAGNYFHDPRPFYGLNHHNLISMDELFYGKRDPWYMHQMPYGHYEDQQRSRSVDHRRPEQYIQSHDQYREYRRPDFRDDTYTNFQHEMQHPGKGNQKGGNNHGGNNHSGNNHGGNNHGGGNHGGNNHGGGNHGGNQKKQQKRDSDDEYDDFSSNQKSGNKNKGGHDNNHNHGNKGNSGHGHNQNTNAWSDNRGFHGGHKHHHRRSLSLTQTVLKKLGLRDDSSSDSSDDERYGFKKVNKGHSGGGGHGKSDHKPYTVRFDDQSYGHGHGSNQKHKGVHGLGEDHDSHGSHGKKGGNNHGGNNHGGNNHGGNHGGNNHGGQPQGILKKPKNNNDGYSSDEENRGHKNKGGNQHHGGSESGKKGHGQSGGKQLGRSQSMDFRVNLCCENCERKVKKSLKYMDDVDQVLCDQWNNRVVVVGNAKPESVLKKLRKVKKDTHLWQHHK</sequence>
<evidence type="ECO:0000259" key="3">
    <source>
        <dbReference type="PROSITE" id="PS50846"/>
    </source>
</evidence>
<feature type="compositionally biased region" description="Gly residues" evidence="2">
    <location>
        <begin position="296"/>
        <end position="321"/>
    </location>
</feature>
<dbReference type="AlphaFoldDB" id="A0A8T0H7I0"/>
<dbReference type="PANTHER" id="PTHR22814:SF336">
    <property type="entry name" value="HEAVY METAL-ASSOCIATED ISOPRENYLATED PLANT PROTEIN 23"/>
    <property type="match status" value="1"/>
</dbReference>
<evidence type="ECO:0000256" key="2">
    <source>
        <dbReference type="SAM" id="MobiDB-lite"/>
    </source>
</evidence>
<dbReference type="Pfam" id="PF00403">
    <property type="entry name" value="HMA"/>
    <property type="match status" value="1"/>
</dbReference>